<keyword evidence="2" id="KW-1185">Reference proteome</keyword>
<dbReference type="Proteomes" id="UP001217582">
    <property type="component" value="Chromosome 3"/>
</dbReference>
<accession>A0AAJ5Z2D2</accession>
<evidence type="ECO:0000313" key="1">
    <source>
        <dbReference type="EMBL" id="WFD15663.1"/>
    </source>
</evidence>
<dbReference type="EMBL" id="CP119918">
    <property type="protein sequence ID" value="WFD15663.1"/>
    <property type="molecule type" value="Genomic_DNA"/>
</dbReference>
<gene>
    <name evidence="1" type="ORF">MARU1_001685</name>
</gene>
<evidence type="ECO:0000313" key="2">
    <source>
        <dbReference type="Proteomes" id="UP001217582"/>
    </source>
</evidence>
<proteinExistence type="predicted"/>
<sequence length="162" mass="17418">MSVERRPPSLCDPALLPSIVPRIQTIAQLLLQARDTPLGQDEQEDTHVHGAGADASMTEAQPTSLALGTIANDDDDDGAWTRMASTGISMRRIPTSILARLAQETAQLQSTFAAAHEAAEAAPGADMSLEDQHALLAKLEAYAQRQRDMQATWQQSLSGIME</sequence>
<protein>
    <submittedName>
        <fullName evidence="1">Uncharacterized protein</fullName>
    </submittedName>
</protein>
<reference evidence="1 2" key="1">
    <citation type="submission" date="2023-03" db="EMBL/GenBank/DDBJ databases">
        <title>Mating type loci evolution in Malassezia.</title>
        <authorList>
            <person name="Coelho M.A."/>
        </authorList>
    </citation>
    <scope>NUCLEOTIDE SEQUENCE [LARGE SCALE GENOMIC DNA]</scope>
    <source>
        <strain evidence="1 2">CBS 13387</strain>
    </source>
</reference>
<name>A0AAJ5Z2D2_9BASI</name>
<dbReference type="AlphaFoldDB" id="A0AAJ5Z2D2"/>
<organism evidence="1 2">
    <name type="scientific">Malassezia arunalokei</name>
    <dbReference type="NCBI Taxonomy" id="1514897"/>
    <lineage>
        <taxon>Eukaryota</taxon>
        <taxon>Fungi</taxon>
        <taxon>Dikarya</taxon>
        <taxon>Basidiomycota</taxon>
        <taxon>Ustilaginomycotina</taxon>
        <taxon>Malasseziomycetes</taxon>
        <taxon>Malasseziales</taxon>
        <taxon>Malasseziaceae</taxon>
        <taxon>Malassezia</taxon>
    </lineage>
</organism>